<sequence length="281" mass="32473">MLLEDWRNLEKSSLHAVEVTTSLVNLIKCTTEDLDKNAKLIALKRSVQIKTRHNENNEDLNTDFRGQKANEMIAEAKEEADKLLNETEKLIQKKKQQLQKEEEALQNKINEALEEARLQGYQEGYDHGRMDGEESIRQSVLEAQRLVDAAKKDYLNKLKEAEPEIVKIAVQITEKIIGETLKQQPEQWTSLVKTVLKEVKEHENIRIIVHPTKYERTVRQKRELLSVLNDSTDLSIYPDQELHENGCLIETSFGTINASIDSQLSEIKRQLIEYVEELENA</sequence>
<evidence type="ECO:0000313" key="11">
    <source>
        <dbReference type="Proteomes" id="UP000245998"/>
    </source>
</evidence>
<keyword evidence="8" id="KW-0175">Coiled coil</keyword>
<evidence type="ECO:0000256" key="4">
    <source>
        <dbReference type="ARBA" id="ARBA00022795"/>
    </source>
</evidence>
<dbReference type="Proteomes" id="UP000245998">
    <property type="component" value="Unassembled WGS sequence"/>
</dbReference>
<dbReference type="GO" id="GO:0044781">
    <property type="term" value="P:bacterial-type flagellum organization"/>
    <property type="evidence" value="ECO:0007669"/>
    <property type="project" value="UniProtKB-KW"/>
</dbReference>
<dbReference type="GO" id="GO:0015031">
    <property type="term" value="P:protein transport"/>
    <property type="evidence" value="ECO:0007669"/>
    <property type="project" value="UniProtKB-KW"/>
</dbReference>
<keyword evidence="6" id="KW-1006">Bacterial flagellum protein export</keyword>
<dbReference type="PANTHER" id="PTHR34982:SF1">
    <property type="entry name" value="FLAGELLAR ASSEMBLY PROTEIN FLIH"/>
    <property type="match status" value="1"/>
</dbReference>
<feature type="coiled-coil region" evidence="8">
    <location>
        <begin position="66"/>
        <end position="119"/>
    </location>
</feature>
<dbReference type="AlphaFoldDB" id="A0A2U1K8E3"/>
<comment type="caution">
    <text evidence="10">The sequence shown here is derived from an EMBL/GenBank/DDBJ whole genome shotgun (WGS) entry which is preliminary data.</text>
</comment>
<feature type="domain" description="Flagellar assembly protein FliH/Type III secretion system HrpE" evidence="9">
    <location>
        <begin position="145"/>
        <end position="266"/>
    </location>
</feature>
<evidence type="ECO:0000256" key="1">
    <source>
        <dbReference type="ARBA" id="ARBA00003041"/>
    </source>
</evidence>
<dbReference type="InterPro" id="IPR018035">
    <property type="entry name" value="Flagellar_FliH/T3SS_HrpE"/>
</dbReference>
<accession>A0A2U1K8E3</accession>
<keyword evidence="10" id="KW-0966">Cell projection</keyword>
<keyword evidence="10" id="KW-0282">Flagellum</keyword>
<proteinExistence type="inferred from homology"/>
<keyword evidence="4" id="KW-1005">Bacterial flagellum biogenesis</keyword>
<dbReference type="GO" id="GO:0005829">
    <property type="term" value="C:cytosol"/>
    <property type="evidence" value="ECO:0007669"/>
    <property type="project" value="TreeGrafter"/>
</dbReference>
<dbReference type="InterPro" id="IPR022524">
    <property type="entry name" value="FliH_Bacilli"/>
</dbReference>
<evidence type="ECO:0000256" key="2">
    <source>
        <dbReference type="ARBA" id="ARBA00006602"/>
    </source>
</evidence>
<protein>
    <recommendedName>
        <fullName evidence="7">Flagellar assembly protein FliH</fullName>
    </recommendedName>
</protein>
<dbReference type="EMBL" id="QCZG01000001">
    <property type="protein sequence ID" value="PWA13503.1"/>
    <property type="molecule type" value="Genomic_DNA"/>
</dbReference>
<evidence type="ECO:0000256" key="5">
    <source>
        <dbReference type="ARBA" id="ARBA00022927"/>
    </source>
</evidence>
<name>A0A2U1K8E3_9BACI</name>
<keyword evidence="3" id="KW-0813">Transport</keyword>
<keyword evidence="10" id="KW-0969">Cilium</keyword>
<comment type="function">
    <text evidence="1">Needed for flagellar regrowth and assembly.</text>
</comment>
<keyword evidence="11" id="KW-1185">Reference proteome</keyword>
<dbReference type="OrthoDB" id="19020at2"/>
<dbReference type="Pfam" id="PF02108">
    <property type="entry name" value="FliH"/>
    <property type="match status" value="1"/>
</dbReference>
<evidence type="ECO:0000313" key="10">
    <source>
        <dbReference type="EMBL" id="PWA13503.1"/>
    </source>
</evidence>
<organism evidence="10 11">
    <name type="scientific">Pueribacillus theae</name>
    <dbReference type="NCBI Taxonomy" id="2171751"/>
    <lineage>
        <taxon>Bacteria</taxon>
        <taxon>Bacillati</taxon>
        <taxon>Bacillota</taxon>
        <taxon>Bacilli</taxon>
        <taxon>Bacillales</taxon>
        <taxon>Bacillaceae</taxon>
        <taxon>Pueribacillus</taxon>
    </lineage>
</organism>
<evidence type="ECO:0000256" key="7">
    <source>
        <dbReference type="NCBIfam" id="TIGR03825"/>
    </source>
</evidence>
<comment type="similarity">
    <text evidence="2">Belongs to the FliH family.</text>
</comment>
<keyword evidence="5" id="KW-0653">Protein transport</keyword>
<evidence type="ECO:0000256" key="3">
    <source>
        <dbReference type="ARBA" id="ARBA00022448"/>
    </source>
</evidence>
<evidence type="ECO:0000259" key="9">
    <source>
        <dbReference type="Pfam" id="PF02108"/>
    </source>
</evidence>
<evidence type="ECO:0000256" key="6">
    <source>
        <dbReference type="ARBA" id="ARBA00023225"/>
    </source>
</evidence>
<dbReference type="InterPro" id="IPR051472">
    <property type="entry name" value="T3SS_Stator/FliH"/>
</dbReference>
<dbReference type="NCBIfam" id="TIGR03825">
    <property type="entry name" value="FliH_bacil"/>
    <property type="match status" value="1"/>
</dbReference>
<dbReference type="PANTHER" id="PTHR34982">
    <property type="entry name" value="YOP PROTEINS TRANSLOCATION PROTEIN L"/>
    <property type="match status" value="1"/>
</dbReference>
<reference evidence="10 11" key="1">
    <citation type="submission" date="2018-04" db="EMBL/GenBank/DDBJ databases">
        <title>Camelliibacillus theae gen. nov., sp. nov., isolated from Pu'er tea.</title>
        <authorList>
            <person name="Niu L."/>
        </authorList>
    </citation>
    <scope>NUCLEOTIDE SEQUENCE [LARGE SCALE GENOMIC DNA]</scope>
    <source>
        <strain evidence="10 11">T8</strain>
    </source>
</reference>
<gene>
    <name evidence="10" type="primary">fliH</name>
    <name evidence="10" type="ORF">DCC39_01020</name>
</gene>
<evidence type="ECO:0000256" key="8">
    <source>
        <dbReference type="SAM" id="Coils"/>
    </source>
</evidence>